<keyword evidence="1" id="KW-1133">Transmembrane helix</keyword>
<reference evidence="2" key="1">
    <citation type="submission" date="2022-03" db="EMBL/GenBank/DDBJ databases">
        <authorList>
            <person name="Sayadi A."/>
        </authorList>
    </citation>
    <scope>NUCLEOTIDE SEQUENCE</scope>
</reference>
<evidence type="ECO:0000313" key="2">
    <source>
        <dbReference type="EMBL" id="CAH2013187.1"/>
    </source>
</evidence>
<dbReference type="AlphaFoldDB" id="A0A9P0MHU9"/>
<evidence type="ECO:0000313" key="3">
    <source>
        <dbReference type="Proteomes" id="UP001152888"/>
    </source>
</evidence>
<organism evidence="2 3">
    <name type="scientific">Acanthoscelides obtectus</name>
    <name type="common">Bean weevil</name>
    <name type="synonym">Bruchus obtectus</name>
    <dbReference type="NCBI Taxonomy" id="200917"/>
    <lineage>
        <taxon>Eukaryota</taxon>
        <taxon>Metazoa</taxon>
        <taxon>Ecdysozoa</taxon>
        <taxon>Arthropoda</taxon>
        <taxon>Hexapoda</taxon>
        <taxon>Insecta</taxon>
        <taxon>Pterygota</taxon>
        <taxon>Neoptera</taxon>
        <taxon>Endopterygota</taxon>
        <taxon>Coleoptera</taxon>
        <taxon>Polyphaga</taxon>
        <taxon>Cucujiformia</taxon>
        <taxon>Chrysomeloidea</taxon>
        <taxon>Chrysomelidae</taxon>
        <taxon>Bruchinae</taxon>
        <taxon>Bruchini</taxon>
        <taxon>Acanthoscelides</taxon>
    </lineage>
</organism>
<evidence type="ECO:0000256" key="1">
    <source>
        <dbReference type="SAM" id="Phobius"/>
    </source>
</evidence>
<dbReference type="EMBL" id="CAKOFQ010008286">
    <property type="protein sequence ID" value="CAH2013187.1"/>
    <property type="molecule type" value="Genomic_DNA"/>
</dbReference>
<name>A0A9P0MHU9_ACAOB</name>
<sequence>MDELLFFRRFRLQKNTALRLVEQIKHQLEFDNNFHYKIFVLPGIIAYDFMPAMYIYIKIVLETLLACIRQQHPV</sequence>
<dbReference type="Proteomes" id="UP001152888">
    <property type="component" value="Unassembled WGS sequence"/>
</dbReference>
<accession>A0A9P0MHU9</accession>
<keyword evidence="1" id="KW-0472">Membrane</keyword>
<feature type="transmembrane region" description="Helical" evidence="1">
    <location>
        <begin position="38"/>
        <end position="57"/>
    </location>
</feature>
<protein>
    <submittedName>
        <fullName evidence="2">Uncharacterized protein</fullName>
    </submittedName>
</protein>
<keyword evidence="3" id="KW-1185">Reference proteome</keyword>
<comment type="caution">
    <text evidence="2">The sequence shown here is derived from an EMBL/GenBank/DDBJ whole genome shotgun (WGS) entry which is preliminary data.</text>
</comment>
<keyword evidence="1" id="KW-0812">Transmembrane</keyword>
<gene>
    <name evidence="2" type="ORF">ACAOBT_LOCUS33267</name>
</gene>
<proteinExistence type="predicted"/>